<keyword evidence="2" id="KW-1185">Reference proteome</keyword>
<accession>A0A1W6LEH8</accession>
<dbReference type="STRING" id="946333.A4W93_23690"/>
<sequence length="143" mass="15767">MNPGLPCRWRACADAPAPQAVVAWGDVAPRLGARVATLPEASQARLQATAGRDVLVLFGAEADLPWVDGVAYAAPRREAPALWLPTLWEPDVPLDLLERALAAAHRRTPLLLWPRPSVAVPLDRQRPWPQAPLAAWAERWRDR</sequence>
<evidence type="ECO:0000313" key="1">
    <source>
        <dbReference type="EMBL" id="ARN22672.1"/>
    </source>
</evidence>
<organism evidence="1 2">
    <name type="scientific">Piscinibacter gummiphilus</name>
    <dbReference type="NCBI Taxonomy" id="946333"/>
    <lineage>
        <taxon>Bacteria</taxon>
        <taxon>Pseudomonadati</taxon>
        <taxon>Pseudomonadota</taxon>
        <taxon>Betaproteobacteria</taxon>
        <taxon>Burkholderiales</taxon>
        <taxon>Sphaerotilaceae</taxon>
        <taxon>Piscinibacter</taxon>
    </lineage>
</organism>
<proteinExistence type="predicted"/>
<dbReference type="Proteomes" id="UP000193427">
    <property type="component" value="Chromosome"/>
</dbReference>
<protein>
    <submittedName>
        <fullName evidence="1">Uncharacterized protein</fullName>
    </submittedName>
</protein>
<dbReference type="EMBL" id="CP015118">
    <property type="protein sequence ID" value="ARN22672.1"/>
    <property type="molecule type" value="Genomic_DNA"/>
</dbReference>
<gene>
    <name evidence="1" type="ORF">A4W93_23690</name>
</gene>
<dbReference type="Pfam" id="PF19921">
    <property type="entry name" value="bpX5"/>
    <property type="match status" value="1"/>
</dbReference>
<dbReference type="AlphaFoldDB" id="A0A1W6LEH8"/>
<reference evidence="1 2" key="1">
    <citation type="submission" date="2016-04" db="EMBL/GenBank/DDBJ databases">
        <title>Complete genome sequence of natural rubber-degrading, novel Gram-negative bacterium, Rhizobacter gummiphilus strain NS21.</title>
        <authorList>
            <person name="Tabata M."/>
            <person name="Kasai D."/>
            <person name="Fukuda M."/>
        </authorList>
    </citation>
    <scope>NUCLEOTIDE SEQUENCE [LARGE SCALE GENOMIC DNA]</scope>
    <source>
        <strain evidence="1 2">NS21</strain>
    </source>
</reference>
<dbReference type="KEGG" id="rgu:A4W93_23690"/>
<dbReference type="InterPro" id="IPR045548">
    <property type="entry name" value="bpX5"/>
</dbReference>
<dbReference type="RefSeq" id="WP_085752976.1">
    <property type="nucleotide sequence ID" value="NZ_BSPR01000018.1"/>
</dbReference>
<evidence type="ECO:0000313" key="2">
    <source>
        <dbReference type="Proteomes" id="UP000193427"/>
    </source>
</evidence>
<name>A0A1W6LEH8_9BURK</name>